<dbReference type="EMBL" id="CP042306">
    <property type="protein sequence ID" value="QDZ06320.1"/>
    <property type="molecule type" value="Genomic_DNA"/>
</dbReference>
<dbReference type="KEGG" id="spai:FPZ24_01575"/>
<dbReference type="AlphaFoldDB" id="A0A5B8LGS2"/>
<dbReference type="OrthoDB" id="7584306at2"/>
<name>A0A5B8LGS2_9SPHN</name>
<organism evidence="1 2">
    <name type="scientific">Sphingomonas panacisoli</name>
    <dbReference type="NCBI Taxonomy" id="1813879"/>
    <lineage>
        <taxon>Bacteria</taxon>
        <taxon>Pseudomonadati</taxon>
        <taxon>Pseudomonadota</taxon>
        <taxon>Alphaproteobacteria</taxon>
        <taxon>Sphingomonadales</taxon>
        <taxon>Sphingomonadaceae</taxon>
        <taxon>Sphingomonas</taxon>
    </lineage>
</organism>
<dbReference type="RefSeq" id="WP_146569404.1">
    <property type="nucleotide sequence ID" value="NZ_CP042306.1"/>
</dbReference>
<evidence type="ECO:0000313" key="1">
    <source>
        <dbReference type="EMBL" id="QDZ06320.1"/>
    </source>
</evidence>
<gene>
    <name evidence="1" type="ORF">FPZ24_01575</name>
</gene>
<proteinExistence type="predicted"/>
<sequence length="66" mass="7183">MRRRRTLLIAAAVLAIAAAARHPTADIEILTHEARDPAPHRMQAAVDLGIVAVKFLVTWSTSRVVS</sequence>
<dbReference type="Proteomes" id="UP000315673">
    <property type="component" value="Chromosome"/>
</dbReference>
<protein>
    <submittedName>
        <fullName evidence="1">Uncharacterized protein</fullName>
    </submittedName>
</protein>
<evidence type="ECO:0000313" key="2">
    <source>
        <dbReference type="Proteomes" id="UP000315673"/>
    </source>
</evidence>
<keyword evidence="2" id="KW-1185">Reference proteome</keyword>
<accession>A0A5B8LGS2</accession>
<reference evidence="1 2" key="1">
    <citation type="submission" date="2019-07" db="EMBL/GenBank/DDBJ databases">
        <title>Full genome sequence of Sphingomonas sp. 4R-6-7(HKS19).</title>
        <authorList>
            <person name="Im W.-T."/>
        </authorList>
    </citation>
    <scope>NUCLEOTIDE SEQUENCE [LARGE SCALE GENOMIC DNA]</scope>
    <source>
        <strain evidence="1 2">HKS19</strain>
    </source>
</reference>